<proteinExistence type="inferred from homology"/>
<accession>A0A8B6EIP6</accession>
<dbReference type="InterPro" id="IPR008560">
    <property type="entry name" value="DUF842_euk"/>
</dbReference>
<dbReference type="OrthoDB" id="9975421at2759"/>
<comment type="caution">
    <text evidence="2">The sequence shown here is derived from an EMBL/GenBank/DDBJ whole genome shotgun (WGS) entry which is preliminary data.</text>
</comment>
<organism evidence="2 3">
    <name type="scientific">Mytilus galloprovincialis</name>
    <name type="common">Mediterranean mussel</name>
    <dbReference type="NCBI Taxonomy" id="29158"/>
    <lineage>
        <taxon>Eukaryota</taxon>
        <taxon>Metazoa</taxon>
        <taxon>Spiralia</taxon>
        <taxon>Lophotrochozoa</taxon>
        <taxon>Mollusca</taxon>
        <taxon>Bivalvia</taxon>
        <taxon>Autobranchia</taxon>
        <taxon>Pteriomorphia</taxon>
        <taxon>Mytilida</taxon>
        <taxon>Mytiloidea</taxon>
        <taxon>Mytilidae</taxon>
        <taxon>Mytilinae</taxon>
        <taxon>Mytilus</taxon>
    </lineage>
</organism>
<evidence type="ECO:0000313" key="2">
    <source>
        <dbReference type="EMBL" id="VDI35531.1"/>
    </source>
</evidence>
<dbReference type="PANTHER" id="PTHR21096:SF0">
    <property type="entry name" value="PROTEIN FAM136A"/>
    <property type="match status" value="1"/>
</dbReference>
<evidence type="ECO:0000313" key="3">
    <source>
        <dbReference type="Proteomes" id="UP000596742"/>
    </source>
</evidence>
<gene>
    <name evidence="2" type="ORF">MGAL_10B013785</name>
</gene>
<protein>
    <recommendedName>
        <fullName evidence="4">Protein FAM136A</fullName>
    </recommendedName>
</protein>
<evidence type="ECO:0008006" key="4">
    <source>
        <dbReference type="Google" id="ProtNLM"/>
    </source>
</evidence>
<reference evidence="2" key="1">
    <citation type="submission" date="2018-11" db="EMBL/GenBank/DDBJ databases">
        <authorList>
            <person name="Alioto T."/>
            <person name="Alioto T."/>
        </authorList>
    </citation>
    <scope>NUCLEOTIDE SEQUENCE</scope>
</reference>
<evidence type="ECO:0000256" key="1">
    <source>
        <dbReference type="ARBA" id="ARBA00009952"/>
    </source>
</evidence>
<comment type="similarity">
    <text evidence="1">Belongs to the FAM136 family.</text>
</comment>
<dbReference type="Proteomes" id="UP000596742">
    <property type="component" value="Unassembled WGS sequence"/>
</dbReference>
<dbReference type="AlphaFoldDB" id="A0A8B6EIP6"/>
<keyword evidence="3" id="KW-1185">Reference proteome</keyword>
<dbReference type="Pfam" id="PF05811">
    <property type="entry name" value="DUF842"/>
    <property type="match status" value="1"/>
</dbReference>
<sequence length="121" mass="13642">MATKRLNKGDMFKCGAKCCENTSGSVEEVQRCIERCAEPLTKCQTHIQNEMQQFQDRLQRGALDCQDKAKDQMGPNSSDAEISKAKAFMEKCVVDCAENHIKMLPNMLKKMKESITKGVYS</sequence>
<name>A0A8B6EIP6_MYTGA</name>
<dbReference type="PANTHER" id="PTHR21096">
    <property type="entry name" value="PROTEIN FAM136A"/>
    <property type="match status" value="1"/>
</dbReference>
<dbReference type="EMBL" id="UYJE01005243">
    <property type="protein sequence ID" value="VDI35531.1"/>
    <property type="molecule type" value="Genomic_DNA"/>
</dbReference>
<dbReference type="GO" id="GO:0005737">
    <property type="term" value="C:cytoplasm"/>
    <property type="evidence" value="ECO:0007669"/>
    <property type="project" value="TreeGrafter"/>
</dbReference>